<dbReference type="InterPro" id="IPR024344">
    <property type="entry name" value="MDMPI_metal-binding"/>
</dbReference>
<dbReference type="SUPFAM" id="SSF109854">
    <property type="entry name" value="DinB/YfiT-like putative metalloenzymes"/>
    <property type="match status" value="1"/>
</dbReference>
<reference evidence="2 3" key="1">
    <citation type="submission" date="2020-08" db="EMBL/GenBank/DDBJ databases">
        <title>Sequencing the genomes of 1000 actinobacteria strains.</title>
        <authorList>
            <person name="Klenk H.-P."/>
        </authorList>
    </citation>
    <scope>NUCLEOTIDE SEQUENCE [LARGE SCALE GENOMIC DNA]</scope>
    <source>
        <strain evidence="2 3">DSM 43582</strain>
    </source>
</reference>
<dbReference type="InterPro" id="IPR017520">
    <property type="entry name" value="CHP03086"/>
</dbReference>
<accession>A0A7W9UMK2</accession>
<evidence type="ECO:0000313" key="3">
    <source>
        <dbReference type="Proteomes" id="UP000540412"/>
    </source>
</evidence>
<dbReference type="Gene3D" id="1.20.120.450">
    <property type="entry name" value="dinb family like domain"/>
    <property type="match status" value="1"/>
</dbReference>
<dbReference type="GO" id="GO:0046872">
    <property type="term" value="F:metal ion binding"/>
    <property type="evidence" value="ECO:0007669"/>
    <property type="project" value="InterPro"/>
</dbReference>
<organism evidence="2 3">
    <name type="scientific">Nocardia transvalensis</name>
    <dbReference type="NCBI Taxonomy" id="37333"/>
    <lineage>
        <taxon>Bacteria</taxon>
        <taxon>Bacillati</taxon>
        <taxon>Actinomycetota</taxon>
        <taxon>Actinomycetes</taxon>
        <taxon>Mycobacteriales</taxon>
        <taxon>Nocardiaceae</taxon>
        <taxon>Nocardia</taxon>
    </lineage>
</organism>
<comment type="caution">
    <text evidence="2">The sequence shown here is derived from an EMBL/GenBank/DDBJ whole genome shotgun (WGS) entry which is preliminary data.</text>
</comment>
<protein>
    <submittedName>
        <fullName evidence="2">Uncharacterized protein (TIGR03086 family)</fullName>
    </submittedName>
</protein>
<dbReference type="Pfam" id="PF11716">
    <property type="entry name" value="MDMPI_N"/>
    <property type="match status" value="1"/>
</dbReference>
<evidence type="ECO:0000313" key="2">
    <source>
        <dbReference type="EMBL" id="MBB5918708.1"/>
    </source>
</evidence>
<keyword evidence="3" id="KW-1185">Reference proteome</keyword>
<dbReference type="NCBIfam" id="TIGR03083">
    <property type="entry name" value="maleylpyruvate isomerase family mycothiol-dependent enzyme"/>
    <property type="match status" value="1"/>
</dbReference>
<name>A0A7W9UMK2_9NOCA</name>
<evidence type="ECO:0000259" key="1">
    <source>
        <dbReference type="Pfam" id="PF11716"/>
    </source>
</evidence>
<feature type="domain" description="Mycothiol-dependent maleylpyruvate isomerase metal-binding" evidence="1">
    <location>
        <begin position="9"/>
        <end position="132"/>
    </location>
</feature>
<sequence>MLDICALNRRAVDYSVEIVAHLTPADLDKPTPCSAWKFADLLAHMTVQHRGFAAAARGHGADEAVWQAGPLADDPAAAYAEAAADVLAAYAEPGVLEQDFALPEFGPGVTVPGAQAIGFHFIDYVVHGWDAARTLGLPYTLPDDLATPALDIAQAVPDTDQRDHPGSPFARALPVSDAATPLDRILLSLGRSPSWPN</sequence>
<dbReference type="AlphaFoldDB" id="A0A7W9UMK2"/>
<dbReference type="NCBIfam" id="TIGR03086">
    <property type="entry name" value="TIGR03086 family metal-binding protein"/>
    <property type="match status" value="1"/>
</dbReference>
<dbReference type="EMBL" id="JACHIT010000002">
    <property type="protein sequence ID" value="MBB5918708.1"/>
    <property type="molecule type" value="Genomic_DNA"/>
</dbReference>
<proteinExistence type="predicted"/>
<dbReference type="InterPro" id="IPR034660">
    <property type="entry name" value="DinB/YfiT-like"/>
</dbReference>
<dbReference type="RefSeq" id="WP_040747045.1">
    <property type="nucleotide sequence ID" value="NZ_JACHIT010000002.1"/>
</dbReference>
<dbReference type="InterPro" id="IPR017517">
    <property type="entry name" value="Maleyloyr_isom"/>
</dbReference>
<dbReference type="Proteomes" id="UP000540412">
    <property type="component" value="Unassembled WGS sequence"/>
</dbReference>
<gene>
    <name evidence="2" type="ORF">BJY24_007620</name>
</gene>